<dbReference type="InterPro" id="IPR038532">
    <property type="entry name" value="NDUFS4-like_sf"/>
</dbReference>
<dbReference type="RefSeq" id="WP_273690368.1">
    <property type="nucleotide sequence ID" value="NZ_CP117411.1"/>
</dbReference>
<evidence type="ECO:0000256" key="2">
    <source>
        <dbReference type="ARBA" id="ARBA00022448"/>
    </source>
</evidence>
<organism evidence="7 8">
    <name type="scientific">Sphingomonas naphthae</name>
    <dbReference type="NCBI Taxonomy" id="1813468"/>
    <lineage>
        <taxon>Bacteria</taxon>
        <taxon>Pseudomonadati</taxon>
        <taxon>Pseudomonadota</taxon>
        <taxon>Alphaproteobacteria</taxon>
        <taxon>Sphingomonadales</taxon>
        <taxon>Sphingomonadaceae</taxon>
        <taxon>Sphingomonas</taxon>
    </lineage>
</organism>
<evidence type="ECO:0000313" key="8">
    <source>
        <dbReference type="Proteomes" id="UP001220395"/>
    </source>
</evidence>
<dbReference type="Pfam" id="PF04800">
    <property type="entry name" value="NDUS4"/>
    <property type="match status" value="1"/>
</dbReference>
<proteinExistence type="predicted"/>
<gene>
    <name evidence="7" type="ORF">PQ455_06840</name>
</gene>
<sequence length="99" mass="10824">MTGIARIYQRTKNAMQSGRARTGTWVLEHEPAEAKRPDALTGWAGSGDVGEQVRLSFSTLDEARAYADRHGLTPHVVPGAERVLKLQAYADNFKGVDIS</sequence>
<dbReference type="InterPro" id="IPR006885">
    <property type="entry name" value="NADH_UbQ_FeS_4_mit-like"/>
</dbReference>
<keyword evidence="8" id="KW-1185">Reference proteome</keyword>
<dbReference type="Proteomes" id="UP001220395">
    <property type="component" value="Chromosome"/>
</dbReference>
<name>A0ABY7TNW3_9SPHN</name>
<dbReference type="EMBL" id="CP117411">
    <property type="protein sequence ID" value="WCT74928.1"/>
    <property type="molecule type" value="Genomic_DNA"/>
</dbReference>
<dbReference type="Gene3D" id="3.30.160.190">
    <property type="entry name" value="atu1810 like domain"/>
    <property type="match status" value="1"/>
</dbReference>
<protein>
    <submittedName>
        <fullName evidence="7">ETC complex I subunit</fullName>
    </submittedName>
</protein>
<keyword evidence="6" id="KW-0472">Membrane</keyword>
<accession>A0ABY7TNW3</accession>
<evidence type="ECO:0000313" key="7">
    <source>
        <dbReference type="EMBL" id="WCT74928.1"/>
    </source>
</evidence>
<evidence type="ECO:0000256" key="6">
    <source>
        <dbReference type="ARBA" id="ARBA00023136"/>
    </source>
</evidence>
<keyword evidence="3" id="KW-0679">Respiratory chain</keyword>
<evidence type="ECO:0000256" key="1">
    <source>
        <dbReference type="ARBA" id="ARBA00004370"/>
    </source>
</evidence>
<keyword evidence="5" id="KW-0249">Electron transport</keyword>
<keyword evidence="2" id="KW-0813">Transport</keyword>
<evidence type="ECO:0000256" key="5">
    <source>
        <dbReference type="ARBA" id="ARBA00022982"/>
    </source>
</evidence>
<reference evidence="7 8" key="1">
    <citation type="submission" date="2023-02" db="EMBL/GenBank/DDBJ databases">
        <title>Genome sequence of Sphingomonas naphthae.</title>
        <authorList>
            <person name="Kim S."/>
            <person name="Heo J."/>
            <person name="Kwon S.-W."/>
        </authorList>
    </citation>
    <scope>NUCLEOTIDE SEQUENCE [LARGE SCALE GENOMIC DNA]</scope>
    <source>
        <strain evidence="7 8">KACC 18716</strain>
    </source>
</reference>
<evidence type="ECO:0000256" key="3">
    <source>
        <dbReference type="ARBA" id="ARBA00022660"/>
    </source>
</evidence>
<keyword evidence="4" id="KW-0809">Transit peptide</keyword>
<comment type="subcellular location">
    <subcellularLocation>
        <location evidence="1">Membrane</location>
    </subcellularLocation>
</comment>
<evidence type="ECO:0000256" key="4">
    <source>
        <dbReference type="ARBA" id="ARBA00022946"/>
    </source>
</evidence>